<name>Q16JQ8_AEDAE</name>
<accession>Q16JQ8</accession>
<dbReference type="Proteomes" id="UP000682892">
    <property type="component" value="Chromosome 2"/>
</dbReference>
<feature type="non-terminal residue" evidence="1">
    <location>
        <position position="1"/>
    </location>
</feature>
<organism evidence="1 2">
    <name type="scientific">Aedes aegypti</name>
    <name type="common">Yellowfever mosquito</name>
    <name type="synonym">Culex aegypti</name>
    <dbReference type="NCBI Taxonomy" id="7159"/>
    <lineage>
        <taxon>Eukaryota</taxon>
        <taxon>Metazoa</taxon>
        <taxon>Ecdysozoa</taxon>
        <taxon>Arthropoda</taxon>
        <taxon>Hexapoda</taxon>
        <taxon>Insecta</taxon>
        <taxon>Pterygota</taxon>
        <taxon>Neoptera</taxon>
        <taxon>Endopterygota</taxon>
        <taxon>Diptera</taxon>
        <taxon>Nematocera</taxon>
        <taxon>Culicoidea</taxon>
        <taxon>Culicidae</taxon>
        <taxon>Culicinae</taxon>
        <taxon>Aedini</taxon>
        <taxon>Aedes</taxon>
        <taxon>Stegomyia</taxon>
    </lineage>
</organism>
<sequence length="61" mass="6912">LQSFSDLLCLDCIFRGLNVKDKDFCLHRKTNGYVVVISLQSIFYPVNTRIGIALSFDVLCV</sequence>
<reference evidence="1" key="3">
    <citation type="submission" date="2012-09" db="EMBL/GenBank/DDBJ databases">
        <authorList>
            <consortium name="VectorBase"/>
        </authorList>
    </citation>
    <scope>NUCLEOTIDE SEQUENCE</scope>
    <source>
        <strain evidence="1">Liverpool</strain>
    </source>
</reference>
<dbReference type="EMBL" id="CH477996">
    <property type="protein sequence ID" value="EAT34522.1"/>
    <property type="molecule type" value="Genomic_DNA"/>
</dbReference>
<gene>
    <name evidence="1" type="ORF">AaeL_AAEL013247</name>
</gene>
<protein>
    <submittedName>
        <fullName evidence="1">AAEL013247-PA</fullName>
    </submittedName>
</protein>
<reference evidence="1" key="1">
    <citation type="submission" date="2005-10" db="EMBL/GenBank/DDBJ databases">
        <authorList>
            <person name="Loftus B.J."/>
            <person name="Nene V.M."/>
            <person name="Hannick L.I."/>
            <person name="Bidwell S."/>
            <person name="Haas B."/>
            <person name="Amedeo P."/>
            <person name="Orvis J."/>
            <person name="Wortman J.R."/>
            <person name="White O.R."/>
            <person name="Salzberg S."/>
            <person name="Shumway M."/>
            <person name="Koo H."/>
            <person name="Zhao Y."/>
            <person name="Holmes M."/>
            <person name="Miller J."/>
            <person name="Schatz M."/>
            <person name="Pop M."/>
            <person name="Pai G."/>
            <person name="Utterback T."/>
            <person name="Rogers Y.-H."/>
            <person name="Kravitz S."/>
            <person name="Fraser C.M."/>
        </authorList>
    </citation>
    <scope>NUCLEOTIDE SEQUENCE</scope>
    <source>
        <strain evidence="1">Liverpool</strain>
    </source>
</reference>
<proteinExistence type="predicted"/>
<dbReference type="AlphaFoldDB" id="Q16JQ8"/>
<evidence type="ECO:0000313" key="2">
    <source>
        <dbReference type="Proteomes" id="UP000682892"/>
    </source>
</evidence>
<dbReference type="HOGENOM" id="CLU_2924564_0_0_1"/>
<reference evidence="1" key="2">
    <citation type="journal article" date="2007" name="Science">
        <title>Genome sequence of Aedes aegypti, a major arbovirus vector.</title>
        <authorList>
            <person name="Nene V."/>
            <person name="Wortman J.R."/>
            <person name="Lawson D."/>
            <person name="Haas B."/>
            <person name="Kodira C."/>
            <person name="Tu Z.J."/>
            <person name="Loftus B."/>
            <person name="Xi Z."/>
            <person name="Megy K."/>
            <person name="Grabherr M."/>
            <person name="Ren Q."/>
            <person name="Zdobnov E.M."/>
            <person name="Lobo N.F."/>
            <person name="Campbell K.S."/>
            <person name="Brown S.E."/>
            <person name="Bonaldo M.F."/>
            <person name="Zhu J."/>
            <person name="Sinkins S.P."/>
            <person name="Hogenkamp D.G."/>
            <person name="Amedeo P."/>
            <person name="Arensburger P."/>
            <person name="Atkinson P.W."/>
            <person name="Bidwell S."/>
            <person name="Biedler J."/>
            <person name="Birney E."/>
            <person name="Bruggner R.V."/>
            <person name="Costas J."/>
            <person name="Coy M.R."/>
            <person name="Crabtree J."/>
            <person name="Crawford M."/>
            <person name="Debruyn B."/>
            <person name="Decaprio D."/>
            <person name="Eiglmeier K."/>
            <person name="Eisenstadt E."/>
            <person name="El-Dorry H."/>
            <person name="Gelbart W.M."/>
            <person name="Gomes S.L."/>
            <person name="Hammond M."/>
            <person name="Hannick L.I."/>
            <person name="Hogan J.R."/>
            <person name="Holmes M.H."/>
            <person name="Jaffe D."/>
            <person name="Johnston J.S."/>
            <person name="Kennedy R.C."/>
            <person name="Koo H."/>
            <person name="Kravitz S."/>
            <person name="Kriventseva E.V."/>
            <person name="Kulp D."/>
            <person name="Labutti K."/>
            <person name="Lee E."/>
            <person name="Li S."/>
            <person name="Lovin D.D."/>
            <person name="Mao C."/>
            <person name="Mauceli E."/>
            <person name="Menck C.F."/>
            <person name="Miller J.R."/>
            <person name="Montgomery P."/>
            <person name="Mori A."/>
            <person name="Nascimento A.L."/>
            <person name="Naveira H.F."/>
            <person name="Nusbaum C."/>
            <person name="O'leary S."/>
            <person name="Orvis J."/>
            <person name="Pertea M."/>
            <person name="Quesneville H."/>
            <person name="Reidenbach K.R."/>
            <person name="Rogers Y.H."/>
            <person name="Roth C.W."/>
            <person name="Schneider J.R."/>
            <person name="Schatz M."/>
            <person name="Shumway M."/>
            <person name="Stanke M."/>
            <person name="Stinson E.O."/>
            <person name="Tubio J.M."/>
            <person name="Vanzee J.P."/>
            <person name="Verjovski-Almeida S."/>
            <person name="Werner D."/>
            <person name="White O."/>
            <person name="Wyder S."/>
            <person name="Zeng Q."/>
            <person name="Zhao Q."/>
            <person name="Zhao Y."/>
            <person name="Hill C.A."/>
            <person name="Raikhel A.S."/>
            <person name="Soares M.B."/>
            <person name="Knudson D.L."/>
            <person name="Lee N.H."/>
            <person name="Galagan J."/>
            <person name="Salzberg S.L."/>
            <person name="Paulsen I.T."/>
            <person name="Dimopoulos G."/>
            <person name="Collins F.H."/>
            <person name="Birren B."/>
            <person name="Fraser-Liggett C.M."/>
            <person name="Severson D.W."/>
        </authorList>
    </citation>
    <scope>NUCLEOTIDE SEQUENCE [LARGE SCALE GENOMIC DNA]</scope>
    <source>
        <strain evidence="1">Liverpool</strain>
    </source>
</reference>
<evidence type="ECO:0000313" key="1">
    <source>
        <dbReference type="EMBL" id="EAT34522.1"/>
    </source>
</evidence>
<dbReference type="PaxDb" id="7159-AAEL013247-PA"/>